<feature type="non-terminal residue" evidence="2">
    <location>
        <position position="208"/>
    </location>
</feature>
<gene>
    <name evidence="2" type="ORF">S06H3_22238</name>
</gene>
<name>X1L1D7_9ZZZZ</name>
<organism evidence="2">
    <name type="scientific">marine sediment metagenome</name>
    <dbReference type="NCBI Taxonomy" id="412755"/>
    <lineage>
        <taxon>unclassified sequences</taxon>
        <taxon>metagenomes</taxon>
        <taxon>ecological metagenomes</taxon>
    </lineage>
</organism>
<dbReference type="NCBIfam" id="NF006829">
    <property type="entry name" value="PRK09352.1"/>
    <property type="match status" value="1"/>
</dbReference>
<dbReference type="GO" id="GO:0006633">
    <property type="term" value="P:fatty acid biosynthetic process"/>
    <property type="evidence" value="ECO:0007669"/>
    <property type="project" value="InterPro"/>
</dbReference>
<dbReference type="Gene3D" id="3.40.47.10">
    <property type="match status" value="1"/>
</dbReference>
<dbReference type="PANTHER" id="PTHR34069">
    <property type="entry name" value="3-OXOACYL-[ACYL-CARRIER-PROTEIN] SYNTHASE 3"/>
    <property type="match status" value="1"/>
</dbReference>
<dbReference type="EMBL" id="BARV01011841">
    <property type="protein sequence ID" value="GAI12788.1"/>
    <property type="molecule type" value="Genomic_DNA"/>
</dbReference>
<comment type="caution">
    <text evidence="2">The sequence shown here is derived from an EMBL/GenBank/DDBJ whole genome shotgun (WGS) entry which is preliminary data.</text>
</comment>
<feature type="domain" description="Beta-ketoacyl-[acyl-carrier-protein] synthase III N-terminal" evidence="1">
    <location>
        <begin position="108"/>
        <end position="186"/>
    </location>
</feature>
<dbReference type="InterPro" id="IPR016039">
    <property type="entry name" value="Thiolase-like"/>
</dbReference>
<dbReference type="InterPro" id="IPR013751">
    <property type="entry name" value="ACP_syn_III_N"/>
</dbReference>
<dbReference type="AlphaFoldDB" id="X1L1D7"/>
<dbReference type="CDD" id="cd00830">
    <property type="entry name" value="KAS_III"/>
    <property type="match status" value="1"/>
</dbReference>
<dbReference type="Pfam" id="PF08545">
    <property type="entry name" value="ACP_syn_III"/>
    <property type="match status" value="1"/>
</dbReference>
<accession>X1L1D7</accession>
<sequence length="208" mass="22099">MEKAAGIISTGSFLPEKVLTNFELEKMVDTSDEWIRTRTGISERRIAPEGMACSDMGSEAARRAMETGKVKPDEIDLIIVATFTPDMFYPNTACLIQDKIGAKRAACFDISAACTGFIYGLAMAKASIVTGEHKTVLVVGSEVLSRVTDWTDRASCVLFGDGAGAAIVKSAPEGRGILATELWADGSKAELLELPGGGSRHPASHESI</sequence>
<dbReference type="PANTHER" id="PTHR34069:SF2">
    <property type="entry name" value="BETA-KETOACYL-[ACYL-CARRIER-PROTEIN] SYNTHASE III"/>
    <property type="match status" value="1"/>
</dbReference>
<evidence type="ECO:0000313" key="2">
    <source>
        <dbReference type="EMBL" id="GAI12788.1"/>
    </source>
</evidence>
<dbReference type="SUPFAM" id="SSF53901">
    <property type="entry name" value="Thiolase-like"/>
    <property type="match status" value="1"/>
</dbReference>
<dbReference type="GO" id="GO:0044550">
    <property type="term" value="P:secondary metabolite biosynthetic process"/>
    <property type="evidence" value="ECO:0007669"/>
    <property type="project" value="TreeGrafter"/>
</dbReference>
<reference evidence="2" key="1">
    <citation type="journal article" date="2014" name="Front. Microbiol.">
        <title>High frequency of phylogenetically diverse reductive dehalogenase-homologous genes in deep subseafloor sedimentary metagenomes.</title>
        <authorList>
            <person name="Kawai M."/>
            <person name="Futagami T."/>
            <person name="Toyoda A."/>
            <person name="Takaki Y."/>
            <person name="Nishi S."/>
            <person name="Hori S."/>
            <person name="Arai W."/>
            <person name="Tsubouchi T."/>
            <person name="Morono Y."/>
            <person name="Uchiyama I."/>
            <person name="Ito T."/>
            <person name="Fujiyama A."/>
            <person name="Inagaki F."/>
            <person name="Takami H."/>
        </authorList>
    </citation>
    <scope>NUCLEOTIDE SEQUENCE</scope>
    <source>
        <strain evidence="2">Expedition CK06-06</strain>
    </source>
</reference>
<proteinExistence type="predicted"/>
<evidence type="ECO:0000259" key="1">
    <source>
        <dbReference type="Pfam" id="PF08545"/>
    </source>
</evidence>
<dbReference type="GO" id="GO:0004315">
    <property type="term" value="F:3-oxoacyl-[acyl-carrier-protein] synthase activity"/>
    <property type="evidence" value="ECO:0007669"/>
    <property type="project" value="InterPro"/>
</dbReference>
<protein>
    <recommendedName>
        <fullName evidence="1">Beta-ketoacyl-[acyl-carrier-protein] synthase III N-terminal domain-containing protein</fullName>
    </recommendedName>
</protein>